<comment type="caution">
    <text evidence="1">The sequence shown here is derived from an EMBL/GenBank/DDBJ whole genome shotgun (WGS) entry which is preliminary data.</text>
</comment>
<organism evidence="1 2">
    <name type="scientific">Clostridium diolis</name>
    <dbReference type="NCBI Taxonomy" id="223919"/>
    <lineage>
        <taxon>Bacteria</taxon>
        <taxon>Bacillati</taxon>
        <taxon>Bacillota</taxon>
        <taxon>Clostridia</taxon>
        <taxon>Eubacteriales</taxon>
        <taxon>Clostridiaceae</taxon>
        <taxon>Clostridium</taxon>
    </lineage>
</organism>
<dbReference type="EMBL" id="BJLA01000004">
    <property type="protein sequence ID" value="GEA30794.1"/>
    <property type="molecule type" value="Genomic_DNA"/>
</dbReference>
<keyword evidence="2" id="KW-1185">Reference proteome</keyword>
<accession>A0AAV3VYM8</accession>
<dbReference type="AlphaFoldDB" id="A0AAV3VYM8"/>
<gene>
    <name evidence="1" type="ORF">CDIOL_17170</name>
</gene>
<sequence length="130" mass="15211">MEKVNYKKEIIGMVEELGKDKEFWNRINQSRDYRNKEGKLGSSNIRSVATVCQNADCYEEIRLYIEYKIGKGNGWDDTLSNKKKFGQAVIDNMDKIYEMAGRDDKETLKIVSLYFGYLFWKKTAIEKGNL</sequence>
<reference evidence="1 2" key="1">
    <citation type="submission" date="2019-06" db="EMBL/GenBank/DDBJ databases">
        <title>Draft genome sequence of Clostridium diolis DSM 15410.</title>
        <authorList>
            <person name="Kobayashi H."/>
            <person name="Tanizawa Y."/>
            <person name="Tohno M."/>
        </authorList>
    </citation>
    <scope>NUCLEOTIDE SEQUENCE [LARGE SCALE GENOMIC DNA]</scope>
    <source>
        <strain evidence="1 2">DSM 15410</strain>
    </source>
</reference>
<protein>
    <recommendedName>
        <fullName evidence="3">CRISPR type III-B/RAMP module-associated protein Cmr5</fullName>
    </recommendedName>
</protein>
<dbReference type="Proteomes" id="UP000325212">
    <property type="component" value="Unassembled WGS sequence"/>
</dbReference>
<evidence type="ECO:0008006" key="3">
    <source>
        <dbReference type="Google" id="ProtNLM"/>
    </source>
</evidence>
<evidence type="ECO:0000313" key="2">
    <source>
        <dbReference type="Proteomes" id="UP000325212"/>
    </source>
</evidence>
<evidence type="ECO:0000313" key="1">
    <source>
        <dbReference type="EMBL" id="GEA30794.1"/>
    </source>
</evidence>
<name>A0AAV3VYM8_9CLOT</name>
<proteinExistence type="predicted"/>
<dbReference type="RefSeq" id="WP_039773603.1">
    <property type="nucleotide sequence ID" value="NZ_BJLA01000004.1"/>
</dbReference>